<comment type="caution">
    <text evidence="1">The sequence shown here is derived from an EMBL/GenBank/DDBJ whole genome shotgun (WGS) entry which is preliminary data.</text>
</comment>
<dbReference type="Proteomes" id="UP000673975">
    <property type="component" value="Unassembled WGS sequence"/>
</dbReference>
<dbReference type="EMBL" id="JAFIDN010000036">
    <property type="protein sequence ID" value="MBP3194033.1"/>
    <property type="molecule type" value="Genomic_DNA"/>
</dbReference>
<dbReference type="AlphaFoldDB" id="A0A8J7SBJ2"/>
<gene>
    <name evidence="1" type="ORF">NATSA_15270</name>
</gene>
<dbReference type="RefSeq" id="WP_210513492.1">
    <property type="nucleotide sequence ID" value="NZ_JAFIDN010000036.1"/>
</dbReference>
<proteinExistence type="predicted"/>
<keyword evidence="2" id="KW-1185">Reference proteome</keyword>
<sequence>MKKTALVWLALLVIVSGCGIFGSDKEDEEQWENGYALIETNDEAFPIIIGHESGMNFAMGYSGDEIDKVVVWEKDREEDVLVFYMDAKGLPEKVIADGYIFLFENYDFSENVVDMAMISPDGEISTERAVPIPEMILEKSFGGTIARLVSIGMDVGVCAVGIKTAKLGVGLALLPSCGSAVLSGIAMVTDSDAFRTASAAWSTAVCHTGLSLADCTGITLEVVARGFDSAEERKEEGQSEIASASGVIRFGGVWQYPDRPDDWFVVEKERVYDALYNNNQNCYVVTIGEFVGVDGNVFTYQVPPDNFRIDLVYTRLNEDELHVERIDPPLELTMSRSTTQNPEYFITNRCGQAASFKESEPGL</sequence>
<name>A0A8J7SBJ2_9BACT</name>
<accession>A0A8J7SBJ2</accession>
<evidence type="ECO:0000313" key="1">
    <source>
        <dbReference type="EMBL" id="MBP3194033.1"/>
    </source>
</evidence>
<dbReference type="PROSITE" id="PS51257">
    <property type="entry name" value="PROKAR_LIPOPROTEIN"/>
    <property type="match status" value="1"/>
</dbReference>
<reference evidence="1" key="1">
    <citation type="submission" date="2021-02" db="EMBL/GenBank/DDBJ databases">
        <title>Natronogracilivirga saccharolytica gen. nov. sp. nov. a new anaerobic, haloalkiliphilic carbohydrate-fermenting bacterium from soda lake and proposing of Cyclonatronumiaceae fam. nov. in the phylum Balneolaeota.</title>
        <authorList>
            <person name="Zhilina T.N."/>
            <person name="Sorokin D.Y."/>
            <person name="Zavarzina D.G."/>
            <person name="Toshchakov S.V."/>
            <person name="Kublanov I.V."/>
        </authorList>
    </citation>
    <scope>NUCLEOTIDE SEQUENCE</scope>
    <source>
        <strain evidence="1">Z-1702</strain>
    </source>
</reference>
<organism evidence="1 2">
    <name type="scientific">Natronogracilivirga saccharolytica</name>
    <dbReference type="NCBI Taxonomy" id="2812953"/>
    <lineage>
        <taxon>Bacteria</taxon>
        <taxon>Pseudomonadati</taxon>
        <taxon>Balneolota</taxon>
        <taxon>Balneolia</taxon>
        <taxon>Balneolales</taxon>
        <taxon>Cyclonatronaceae</taxon>
        <taxon>Natronogracilivirga</taxon>
    </lineage>
</organism>
<feature type="non-terminal residue" evidence="1">
    <location>
        <position position="363"/>
    </location>
</feature>
<protein>
    <submittedName>
        <fullName evidence="1">Uncharacterized protein</fullName>
    </submittedName>
</protein>
<evidence type="ECO:0000313" key="2">
    <source>
        <dbReference type="Proteomes" id="UP000673975"/>
    </source>
</evidence>